<dbReference type="AlphaFoldDB" id="A0A5C1I2V6"/>
<evidence type="ECO:0000313" key="1">
    <source>
        <dbReference type="EMBL" id="QEM11718.1"/>
    </source>
</evidence>
<sequence length="157" mass="17201">MKKSTLFSIFALLILAGCDRQTAPEQLINQKASLPASFKLSDLHEQVITSFMNRKDSTMSVLYGNKEAAARAGRSDVPDRNGLSFTLITWRQQEDPHWFGARIPGDLLSVEQLKVGSGDGAISYDRFSGTGLNRSSDTSGRSARIHFILAQKASVIP</sequence>
<protein>
    <submittedName>
        <fullName evidence="1">Uncharacterized protein</fullName>
    </submittedName>
</protein>
<keyword evidence="2" id="KW-1185">Reference proteome</keyword>
<dbReference type="KEGG" id="mrub:DEO27_017350"/>
<dbReference type="EMBL" id="CP043450">
    <property type="protein sequence ID" value="QEM11718.1"/>
    <property type="molecule type" value="Genomic_DNA"/>
</dbReference>
<reference evidence="1" key="1">
    <citation type="submission" date="2019-08" db="EMBL/GenBank/DDBJ databases">
        <title>Comparative genome analysis confer to the adaptation heavy metal polluted environment.</title>
        <authorList>
            <person name="Li Y."/>
        </authorList>
    </citation>
    <scope>NUCLEOTIDE SEQUENCE [LARGE SCALE GENOMIC DNA]</scope>
    <source>
        <strain evidence="1">P1</strain>
    </source>
</reference>
<gene>
    <name evidence="1" type="ORF">DEO27_017350</name>
</gene>
<evidence type="ECO:0000313" key="2">
    <source>
        <dbReference type="Proteomes" id="UP000251402"/>
    </source>
</evidence>
<dbReference type="OrthoDB" id="674757at2"/>
<dbReference type="RefSeq" id="WP_112567620.1">
    <property type="nucleotide sequence ID" value="NZ_CP043450.1"/>
</dbReference>
<organism evidence="1 2">
    <name type="scientific">Mucilaginibacter rubeus</name>
    <dbReference type="NCBI Taxonomy" id="2027860"/>
    <lineage>
        <taxon>Bacteria</taxon>
        <taxon>Pseudomonadati</taxon>
        <taxon>Bacteroidota</taxon>
        <taxon>Sphingobacteriia</taxon>
        <taxon>Sphingobacteriales</taxon>
        <taxon>Sphingobacteriaceae</taxon>
        <taxon>Mucilaginibacter</taxon>
    </lineage>
</organism>
<dbReference type="PROSITE" id="PS51257">
    <property type="entry name" value="PROKAR_LIPOPROTEIN"/>
    <property type="match status" value="1"/>
</dbReference>
<name>A0A5C1I2V6_9SPHI</name>
<proteinExistence type="predicted"/>
<dbReference type="Proteomes" id="UP000251402">
    <property type="component" value="Chromosome"/>
</dbReference>
<accession>A0A5C1I2V6</accession>